<dbReference type="Gene3D" id="3.40.50.300">
    <property type="entry name" value="P-loop containing nucleotide triphosphate hydrolases"/>
    <property type="match status" value="2"/>
</dbReference>
<dbReference type="InterPro" id="IPR032284">
    <property type="entry name" value="RecQ_Zn-bd"/>
</dbReference>
<keyword evidence="4 14" id="KW-0347">Helicase</keyword>
<dbReference type="GO" id="GO:0000724">
    <property type="term" value="P:double-strand break repair via homologous recombination"/>
    <property type="evidence" value="ECO:0007669"/>
    <property type="project" value="TreeGrafter"/>
</dbReference>
<dbReference type="FunFam" id="3.40.50.300:FF:001975">
    <property type="entry name" value="ATP-dependent DNA helicase"/>
    <property type="match status" value="1"/>
</dbReference>
<feature type="compositionally biased region" description="Polar residues" evidence="11">
    <location>
        <begin position="54"/>
        <end position="76"/>
    </location>
</feature>
<dbReference type="Pfam" id="PF16124">
    <property type="entry name" value="RecQ_Zn_bind"/>
    <property type="match status" value="1"/>
</dbReference>
<dbReference type="Pfam" id="PF00270">
    <property type="entry name" value="DEAD"/>
    <property type="match status" value="1"/>
</dbReference>
<dbReference type="EC" id="5.6.2.4" evidence="10"/>
<dbReference type="GO" id="GO:0016787">
    <property type="term" value="F:hydrolase activity"/>
    <property type="evidence" value="ECO:0007669"/>
    <property type="project" value="UniProtKB-KW"/>
</dbReference>
<gene>
    <name evidence="14" type="ORF">DFH07DRAFT_780157</name>
</gene>
<dbReference type="GO" id="GO:0005737">
    <property type="term" value="C:cytoplasm"/>
    <property type="evidence" value="ECO:0007669"/>
    <property type="project" value="TreeGrafter"/>
</dbReference>
<evidence type="ECO:0000256" key="2">
    <source>
        <dbReference type="ARBA" id="ARBA00022741"/>
    </source>
</evidence>
<dbReference type="GO" id="GO:0009378">
    <property type="term" value="F:four-way junction helicase activity"/>
    <property type="evidence" value="ECO:0007669"/>
    <property type="project" value="TreeGrafter"/>
</dbReference>
<evidence type="ECO:0000256" key="1">
    <source>
        <dbReference type="ARBA" id="ARBA00005446"/>
    </source>
</evidence>
<dbReference type="Gene3D" id="1.10.10.10">
    <property type="entry name" value="Winged helix-like DNA-binding domain superfamily/Winged helix DNA-binding domain"/>
    <property type="match status" value="1"/>
</dbReference>
<evidence type="ECO:0000256" key="9">
    <source>
        <dbReference type="ARBA" id="ARBA00034617"/>
    </source>
</evidence>
<feature type="domain" description="Helicase C-terminal" evidence="13">
    <location>
        <begin position="601"/>
        <end position="752"/>
    </location>
</feature>
<evidence type="ECO:0000256" key="4">
    <source>
        <dbReference type="ARBA" id="ARBA00022806"/>
    </source>
</evidence>
<evidence type="ECO:0000256" key="7">
    <source>
        <dbReference type="ARBA" id="ARBA00023235"/>
    </source>
</evidence>
<dbReference type="InterPro" id="IPR036388">
    <property type="entry name" value="WH-like_DNA-bd_sf"/>
</dbReference>
<dbReference type="Pfam" id="PF00271">
    <property type="entry name" value="Helicase_C"/>
    <property type="match status" value="1"/>
</dbReference>
<dbReference type="GO" id="GO:0043138">
    <property type="term" value="F:3'-5' DNA helicase activity"/>
    <property type="evidence" value="ECO:0007669"/>
    <property type="project" value="UniProtKB-EC"/>
</dbReference>
<comment type="catalytic activity">
    <reaction evidence="9">
        <text>Couples ATP hydrolysis with the unwinding of duplex DNA by translocating in the 3'-5' direction.</text>
        <dbReference type="EC" id="5.6.2.4"/>
    </reaction>
</comment>
<dbReference type="CDD" id="cd18794">
    <property type="entry name" value="SF2_C_RecQ"/>
    <property type="match status" value="1"/>
</dbReference>
<reference evidence="14" key="1">
    <citation type="submission" date="2023-03" db="EMBL/GenBank/DDBJ databases">
        <title>Massive genome expansion in bonnet fungi (Mycena s.s.) driven by repeated elements and novel gene families across ecological guilds.</title>
        <authorList>
            <consortium name="Lawrence Berkeley National Laboratory"/>
            <person name="Harder C.B."/>
            <person name="Miyauchi S."/>
            <person name="Viragh M."/>
            <person name="Kuo A."/>
            <person name="Thoen E."/>
            <person name="Andreopoulos B."/>
            <person name="Lu D."/>
            <person name="Skrede I."/>
            <person name="Drula E."/>
            <person name="Henrissat B."/>
            <person name="Morin E."/>
            <person name="Kohler A."/>
            <person name="Barry K."/>
            <person name="LaButti K."/>
            <person name="Morin E."/>
            <person name="Salamov A."/>
            <person name="Lipzen A."/>
            <person name="Mereny Z."/>
            <person name="Hegedus B."/>
            <person name="Baldrian P."/>
            <person name="Stursova M."/>
            <person name="Weitz H."/>
            <person name="Taylor A."/>
            <person name="Grigoriev I.V."/>
            <person name="Nagy L.G."/>
            <person name="Martin F."/>
            <person name="Kauserud H."/>
        </authorList>
    </citation>
    <scope>NUCLEOTIDE SEQUENCE</scope>
    <source>
        <strain evidence="14">CBHHK188m</strain>
    </source>
</reference>
<keyword evidence="5" id="KW-0067">ATP-binding</keyword>
<evidence type="ECO:0000256" key="11">
    <source>
        <dbReference type="SAM" id="MobiDB-lite"/>
    </source>
</evidence>
<dbReference type="PROSITE" id="PS00690">
    <property type="entry name" value="DEAH_ATP_HELICASE"/>
    <property type="match status" value="1"/>
</dbReference>
<evidence type="ECO:0000256" key="3">
    <source>
        <dbReference type="ARBA" id="ARBA00022801"/>
    </source>
</evidence>
<dbReference type="Pfam" id="PF09382">
    <property type="entry name" value="RQC"/>
    <property type="match status" value="1"/>
</dbReference>
<evidence type="ECO:0000256" key="5">
    <source>
        <dbReference type="ARBA" id="ARBA00022840"/>
    </source>
</evidence>
<feature type="compositionally biased region" description="Basic residues" evidence="11">
    <location>
        <begin position="909"/>
        <end position="926"/>
    </location>
</feature>
<feature type="compositionally biased region" description="Low complexity" evidence="11">
    <location>
        <begin position="264"/>
        <end position="277"/>
    </location>
</feature>
<dbReference type="Proteomes" id="UP001215280">
    <property type="component" value="Unassembled WGS sequence"/>
</dbReference>
<dbReference type="FunFam" id="3.40.50.300:FF:000296">
    <property type="entry name" value="ATP-dependent DNA helicase RecQ"/>
    <property type="match status" value="1"/>
</dbReference>
<dbReference type="EMBL" id="JARJLG010000158">
    <property type="protein sequence ID" value="KAJ7734925.1"/>
    <property type="molecule type" value="Genomic_DNA"/>
</dbReference>
<dbReference type="InterPro" id="IPR011545">
    <property type="entry name" value="DEAD/DEAH_box_helicase_dom"/>
</dbReference>
<dbReference type="NCBIfam" id="TIGR00614">
    <property type="entry name" value="recQ_fam"/>
    <property type="match status" value="1"/>
</dbReference>
<feature type="compositionally biased region" description="Polar residues" evidence="11">
    <location>
        <begin position="24"/>
        <end position="34"/>
    </location>
</feature>
<feature type="compositionally biased region" description="Basic and acidic residues" evidence="11">
    <location>
        <begin position="114"/>
        <end position="134"/>
    </location>
</feature>
<protein>
    <recommendedName>
        <fullName evidence="10">DNA 3'-5' helicase</fullName>
        <ecNumber evidence="10">5.6.2.4</ecNumber>
    </recommendedName>
</protein>
<organism evidence="14 15">
    <name type="scientific">Mycena maculata</name>
    <dbReference type="NCBI Taxonomy" id="230809"/>
    <lineage>
        <taxon>Eukaryota</taxon>
        <taxon>Fungi</taxon>
        <taxon>Dikarya</taxon>
        <taxon>Basidiomycota</taxon>
        <taxon>Agaricomycotina</taxon>
        <taxon>Agaricomycetes</taxon>
        <taxon>Agaricomycetidae</taxon>
        <taxon>Agaricales</taxon>
        <taxon>Marasmiineae</taxon>
        <taxon>Mycenaceae</taxon>
        <taxon>Mycena</taxon>
    </lineage>
</organism>
<dbReference type="AlphaFoldDB" id="A0AAD7MXD4"/>
<dbReference type="SUPFAM" id="SSF52540">
    <property type="entry name" value="P-loop containing nucleoside triphosphate hydrolases"/>
    <property type="match status" value="1"/>
</dbReference>
<dbReference type="InterPro" id="IPR014001">
    <property type="entry name" value="Helicase_ATP-bd"/>
</dbReference>
<keyword evidence="8" id="KW-0539">Nucleus</keyword>
<evidence type="ECO:0000256" key="6">
    <source>
        <dbReference type="ARBA" id="ARBA00023125"/>
    </source>
</evidence>
<proteinExistence type="inferred from homology"/>
<feature type="compositionally biased region" description="Acidic residues" evidence="11">
    <location>
        <begin position="941"/>
        <end position="950"/>
    </location>
</feature>
<evidence type="ECO:0000256" key="10">
    <source>
        <dbReference type="ARBA" id="ARBA00034808"/>
    </source>
</evidence>
<evidence type="ECO:0000313" key="14">
    <source>
        <dbReference type="EMBL" id="KAJ7734925.1"/>
    </source>
</evidence>
<dbReference type="GO" id="GO:0005634">
    <property type="term" value="C:nucleus"/>
    <property type="evidence" value="ECO:0007669"/>
    <property type="project" value="TreeGrafter"/>
</dbReference>
<keyword evidence="7" id="KW-0413">Isomerase</keyword>
<keyword evidence="2" id="KW-0547">Nucleotide-binding</keyword>
<comment type="similarity">
    <text evidence="1">Belongs to the helicase family. RecQ subfamily.</text>
</comment>
<dbReference type="InterPro" id="IPR002464">
    <property type="entry name" value="DNA/RNA_helicase_DEAH_CS"/>
</dbReference>
<dbReference type="InterPro" id="IPR018982">
    <property type="entry name" value="RQC_domain"/>
</dbReference>
<evidence type="ECO:0000259" key="12">
    <source>
        <dbReference type="PROSITE" id="PS51192"/>
    </source>
</evidence>
<evidence type="ECO:0000313" key="15">
    <source>
        <dbReference type="Proteomes" id="UP001215280"/>
    </source>
</evidence>
<feature type="compositionally biased region" description="Low complexity" evidence="11">
    <location>
        <begin position="84"/>
        <end position="95"/>
    </location>
</feature>
<comment type="caution">
    <text evidence="14">The sequence shown here is derived from an EMBL/GenBank/DDBJ whole genome shotgun (WGS) entry which is preliminary data.</text>
</comment>
<dbReference type="SUPFAM" id="SSF46785">
    <property type="entry name" value="Winged helix' DNA-binding domain"/>
    <property type="match status" value="1"/>
</dbReference>
<accession>A0AAD7MXD4</accession>
<evidence type="ECO:0000259" key="13">
    <source>
        <dbReference type="PROSITE" id="PS51194"/>
    </source>
</evidence>
<dbReference type="SMART" id="SM00956">
    <property type="entry name" value="RQC"/>
    <property type="match status" value="1"/>
</dbReference>
<feature type="region of interest" description="Disordered" evidence="11">
    <location>
        <begin position="259"/>
        <end position="324"/>
    </location>
</feature>
<dbReference type="PROSITE" id="PS51194">
    <property type="entry name" value="HELICASE_CTER"/>
    <property type="match status" value="1"/>
</dbReference>
<dbReference type="InterPro" id="IPR001650">
    <property type="entry name" value="Helicase_C-like"/>
</dbReference>
<dbReference type="GO" id="GO:0006260">
    <property type="term" value="P:DNA replication"/>
    <property type="evidence" value="ECO:0007669"/>
    <property type="project" value="InterPro"/>
</dbReference>
<dbReference type="PROSITE" id="PS51192">
    <property type="entry name" value="HELICASE_ATP_BIND_1"/>
    <property type="match status" value="1"/>
</dbReference>
<feature type="domain" description="Helicase ATP-binding" evidence="12">
    <location>
        <begin position="403"/>
        <end position="581"/>
    </location>
</feature>
<sequence length="1096" mass="122701">MSQSGAPKNNLDDVLRHRLANPAASLQPNAQPKSTKFKPATSSSISAPPPIRKQASTTLPSFSTPGFGKSKTNASRPGSGFHETISISTNSTPSPGIKRSSSDSQIEPQHPKRLKYEKENKPEAVRVDKGEAKAKAPSSRSTVETDDDNEPWLRMETSEANPFAMLDRDFPKYCRPSVEAPAAQPPTTYPDLLAKSTEQLNNILLFNHEANRLNLEAICNYHAGPTKKDDIHTLEAIKSLLNDRIAGVKRMLEYREEQARRIDSQSSITSAAPSRSSVADPADNQLHPLPVAGPSTTRSYETTSYASTSKTTVREGSTVSTRDSTFVSVRERNVQQTFAPDRGDEDEDLWADMDDVTMDHLDDDPAPVPAPVALTGPYASEIFSNLKRVFRLDSFRRNQFEAIDATMAGRDVFVLMPTGGGKSLCYQLPAVCRGGKTKGVTVVVSPLLALMHDQVNRLLEKDIDAVLLTSSTAEEESRNITARMYGNSKPTLLYITPERLKISSNLKNMLANLYRRRELARFVIDEAHCIATWGQDFREAYQDLHTLRDDFPDVPIMALTATADQKTMDDILGRLKLRNPAIFKQSFNRPNLNYRVVPKGSVDEMVSFIKGTHQDKTGVIYRTGRDNCEKLAKKLREKGLNAKHFHAKMDNVDKETALAQWQSGECHIMVATIAFGMGIDKADVRFVIHYDLPKTMSGYYQETGRAGRDDLPADCVLYYSYKDLRPILSMIRDPKDPNTTRESIERQEQAVRAVVQYCENESVCRRIQILQHFGEKFDKKDCHGLCNNCANEGLFVTQDVTKEAKSVLALVQSLERGRENVTLDHCRNIYKGANTAQVRDKGHNNHPAYGAGKDLSKELVELLFNRLLYLDVLVERSIQTNSKWHQQYLKLGPCADDFLTGNKPLQLSHRPKTPKPGKAKPIKRRVAAANAQEQERAQPLYDDDPMDEIEWSPQKPVRKPPPPLVEVISDSEDDEPAAVPRSPGPEKLYTKLVNHRRMILQRDSSLRKEDVFDDETLQLISLTAPQDFRAFQRVMKEAGLEVEERYSAHGSSFLQICQGRKADPNTWQEKFAFPGQSAAAASSGPGNAWKFKFSKK</sequence>
<dbReference type="GO" id="GO:0005694">
    <property type="term" value="C:chromosome"/>
    <property type="evidence" value="ECO:0007669"/>
    <property type="project" value="TreeGrafter"/>
</dbReference>
<keyword evidence="15" id="KW-1185">Reference proteome</keyword>
<feature type="region of interest" description="Disordered" evidence="11">
    <location>
        <begin position="1"/>
        <end position="149"/>
    </location>
</feature>
<dbReference type="InterPro" id="IPR027417">
    <property type="entry name" value="P-loop_NTPase"/>
</dbReference>
<name>A0AAD7MXD4_9AGAR</name>
<dbReference type="InterPro" id="IPR004589">
    <property type="entry name" value="DNA_helicase_ATP-dep_RecQ"/>
</dbReference>
<evidence type="ECO:0000256" key="8">
    <source>
        <dbReference type="ARBA" id="ARBA00023242"/>
    </source>
</evidence>
<dbReference type="PANTHER" id="PTHR13710">
    <property type="entry name" value="DNA HELICASE RECQ FAMILY MEMBER"/>
    <property type="match status" value="1"/>
</dbReference>
<feature type="compositionally biased region" description="Polar residues" evidence="11">
    <location>
        <begin position="294"/>
        <end position="324"/>
    </location>
</feature>
<dbReference type="SMART" id="SM00487">
    <property type="entry name" value="DEXDc"/>
    <property type="match status" value="1"/>
</dbReference>
<dbReference type="SMART" id="SM00490">
    <property type="entry name" value="HELICc"/>
    <property type="match status" value="1"/>
</dbReference>
<dbReference type="GO" id="GO:0003677">
    <property type="term" value="F:DNA binding"/>
    <property type="evidence" value="ECO:0007669"/>
    <property type="project" value="UniProtKB-KW"/>
</dbReference>
<dbReference type="CDD" id="cd17920">
    <property type="entry name" value="DEXHc_RecQ"/>
    <property type="match status" value="1"/>
</dbReference>
<keyword evidence="3" id="KW-0378">Hydrolase</keyword>
<keyword evidence="6" id="KW-0238">DNA-binding</keyword>
<feature type="region of interest" description="Disordered" evidence="11">
    <location>
        <begin position="902"/>
        <end position="962"/>
    </location>
</feature>
<dbReference type="PANTHER" id="PTHR13710:SF149">
    <property type="entry name" value="ATP-DEPENDENT DNA HELICASE TLH2"/>
    <property type="match status" value="1"/>
</dbReference>
<dbReference type="GO" id="GO:0005524">
    <property type="term" value="F:ATP binding"/>
    <property type="evidence" value="ECO:0007669"/>
    <property type="project" value="UniProtKB-KW"/>
</dbReference>
<dbReference type="InterPro" id="IPR036390">
    <property type="entry name" value="WH_DNA-bd_sf"/>
</dbReference>